<feature type="compositionally biased region" description="Polar residues" evidence="1">
    <location>
        <begin position="271"/>
        <end position="289"/>
    </location>
</feature>
<reference evidence="2" key="1">
    <citation type="submission" date="2016-07" db="EMBL/GenBank/DDBJ databases">
        <title>De novo transcriptome assembly of four accessions of the metal hyperaccumulator plant Noccaea caerulescens.</title>
        <authorList>
            <person name="Blande D."/>
            <person name="Halimaa P."/>
            <person name="Tervahauta A.I."/>
            <person name="Aarts M.G."/>
            <person name="Karenlampi S.O."/>
        </authorList>
    </citation>
    <scope>NUCLEOTIDE SEQUENCE</scope>
</reference>
<dbReference type="InterPro" id="IPR038777">
    <property type="entry name" value="At4g18490-like"/>
</dbReference>
<dbReference type="EMBL" id="GEVM01015342">
    <property type="protein sequence ID" value="JAU90596.1"/>
    <property type="molecule type" value="Transcribed_RNA"/>
</dbReference>
<dbReference type="PANTHER" id="PTHR36380:SF1">
    <property type="entry name" value="OS01G0755100 PROTEIN"/>
    <property type="match status" value="1"/>
</dbReference>
<gene>
    <name evidence="2" type="ORF">MP_TR13632_c0_g1_i1_g.39912</name>
</gene>
<feature type="compositionally biased region" description="Basic and acidic residues" evidence="1">
    <location>
        <begin position="178"/>
        <end position="198"/>
    </location>
</feature>
<dbReference type="AlphaFoldDB" id="A0A1J3JF56"/>
<feature type="compositionally biased region" description="Polar residues" evidence="1">
    <location>
        <begin position="354"/>
        <end position="378"/>
    </location>
</feature>
<dbReference type="PANTHER" id="PTHR36380">
    <property type="entry name" value="BNAA03G58330D PROTEIN"/>
    <property type="match status" value="1"/>
</dbReference>
<feature type="compositionally biased region" description="Basic and acidic residues" evidence="1">
    <location>
        <begin position="397"/>
        <end position="410"/>
    </location>
</feature>
<feature type="compositionally biased region" description="Basic and acidic residues" evidence="1">
    <location>
        <begin position="338"/>
        <end position="352"/>
    </location>
</feature>
<feature type="region of interest" description="Disordered" evidence="1">
    <location>
        <begin position="1"/>
        <end position="23"/>
    </location>
</feature>
<feature type="region of interest" description="Disordered" evidence="1">
    <location>
        <begin position="234"/>
        <end position="452"/>
    </location>
</feature>
<evidence type="ECO:0000256" key="1">
    <source>
        <dbReference type="SAM" id="MobiDB-lite"/>
    </source>
</evidence>
<evidence type="ECO:0000313" key="2">
    <source>
        <dbReference type="EMBL" id="JAU90596.1"/>
    </source>
</evidence>
<feature type="region of interest" description="Disordered" evidence="1">
    <location>
        <begin position="120"/>
        <end position="200"/>
    </location>
</feature>
<sequence>MSAPAKRSSKDTQEEDLMLDKDMEKDTWNFKSITDDDPMDFGFEAPANKKNNAFKMDMGFDLDGDFGNLSSFKMDMPDFDFSSPAKKTSKTKESSDDKSSGNLKQKKNPFAFSYDFDALDDFDLDSSPPKKGSETKTKTKDREDTSARRKTDDKSDDLDFGPDFPITKQAASVANTDAKAKASAEKNSARGNIDKSDDLDFGTDLPITRQAASVENTDVKAKASAEKENLISKTTDTMVVDSSSESKKASQESMDNFETVESPQGLRRKTSQTGTMCLQPQSENTSPLRTSFPVVGKIDEPRLSNEPAALSPLHASETTHAAANRETSPDIHGICRPGTKEDFPRDPEEKANNKMASSTNSSYDKSEQTEPNFSSQICSDKIEHQQEEMSTGSQEDIQDHTRRTLCDPDAGHSQTTLSGKVSPGTHLSQTDQVQEQDSSAKLPLAPSHSVPGHIDLKAMQNKDSGLIRSKFFKKTEKPQSHVPESSAIQTEIRPVTREMIGLNMNPTSDRRTCPAELVKTGPKTANVNTSSNSHEKVIHKDHSKMRYLDLKTRTTPTELVKTDSETGNVNMSSSLEKVIHNDPSNAKTVENVAGLMDHLKLQAKNTTREKSILQVNISSKLDASSLTQKLSKHLSSGAESLQKSKIVSLERPNLGNIMSDLRAATQRTIGVNKDRPSSAVQPEVGSSIRKERNTEAPAVKKSPEIHHLAPRDKTQILHCPSSLKRKALDQDADRSLKPQLKRFSMSPKENRNVEELTHKVAQGKFSSQESRIDNNTTKELVKESPRAKSHHQIINMANLEIPIAENNDNIEKAEAYTKELDNICNVLKKKHEEAKELLVRAVVNNNKLLMLNHPLNEDKIRMVQKFAATLTLRDIQTTVA</sequence>
<feature type="region of interest" description="Disordered" evidence="1">
    <location>
        <begin position="673"/>
        <end position="702"/>
    </location>
</feature>
<feature type="compositionally biased region" description="Basic and acidic residues" evidence="1">
    <location>
        <begin position="8"/>
        <end position="23"/>
    </location>
</feature>
<organism evidence="2">
    <name type="scientific">Noccaea caerulescens</name>
    <name type="common">Alpine penny-cress</name>
    <name type="synonym">Thlaspi caerulescens</name>
    <dbReference type="NCBI Taxonomy" id="107243"/>
    <lineage>
        <taxon>Eukaryota</taxon>
        <taxon>Viridiplantae</taxon>
        <taxon>Streptophyta</taxon>
        <taxon>Embryophyta</taxon>
        <taxon>Tracheophyta</taxon>
        <taxon>Spermatophyta</taxon>
        <taxon>Magnoliopsida</taxon>
        <taxon>eudicotyledons</taxon>
        <taxon>Gunneridae</taxon>
        <taxon>Pentapetalae</taxon>
        <taxon>rosids</taxon>
        <taxon>malvids</taxon>
        <taxon>Brassicales</taxon>
        <taxon>Brassicaceae</taxon>
        <taxon>Coluteocarpeae</taxon>
        <taxon>Noccaea</taxon>
    </lineage>
</organism>
<protein>
    <submittedName>
        <fullName evidence="2">Uncharacterized protein</fullName>
    </submittedName>
</protein>
<name>A0A1J3JF56_NOCCA</name>
<proteinExistence type="predicted"/>
<feature type="compositionally biased region" description="Polar residues" evidence="1">
    <location>
        <begin position="412"/>
        <end position="439"/>
    </location>
</feature>
<feature type="compositionally biased region" description="Basic and acidic residues" evidence="1">
    <location>
        <begin position="90"/>
        <end position="99"/>
    </location>
</feature>
<feature type="region of interest" description="Disordered" evidence="1">
    <location>
        <begin position="80"/>
        <end position="106"/>
    </location>
</feature>
<accession>A0A1J3JF56</accession>
<feature type="compositionally biased region" description="Basic and acidic residues" evidence="1">
    <location>
        <begin position="131"/>
        <end position="153"/>
    </location>
</feature>